<keyword evidence="2" id="KW-1185">Reference proteome</keyword>
<protein>
    <submittedName>
        <fullName evidence="1">Uncharacterized protein</fullName>
    </submittedName>
</protein>
<dbReference type="Proteomes" id="UP000076502">
    <property type="component" value="Unassembled WGS sequence"/>
</dbReference>
<proteinExistence type="predicted"/>
<name>A0A154PAD0_DUFNO</name>
<gene>
    <name evidence="1" type="ORF">WN55_11304</name>
</gene>
<evidence type="ECO:0000313" key="1">
    <source>
        <dbReference type="EMBL" id="KZC08801.1"/>
    </source>
</evidence>
<reference evidence="1 2" key="1">
    <citation type="submission" date="2015-07" db="EMBL/GenBank/DDBJ databases">
        <title>The genome of Dufourea novaeangliae.</title>
        <authorList>
            <person name="Pan H."/>
            <person name="Kapheim K."/>
        </authorList>
    </citation>
    <scope>NUCLEOTIDE SEQUENCE [LARGE SCALE GENOMIC DNA]</scope>
    <source>
        <strain evidence="1">0120121106</strain>
        <tissue evidence="1">Whole body</tissue>
    </source>
</reference>
<organism evidence="1 2">
    <name type="scientific">Dufourea novaeangliae</name>
    <name type="common">Sweat bee</name>
    <dbReference type="NCBI Taxonomy" id="178035"/>
    <lineage>
        <taxon>Eukaryota</taxon>
        <taxon>Metazoa</taxon>
        <taxon>Ecdysozoa</taxon>
        <taxon>Arthropoda</taxon>
        <taxon>Hexapoda</taxon>
        <taxon>Insecta</taxon>
        <taxon>Pterygota</taxon>
        <taxon>Neoptera</taxon>
        <taxon>Endopterygota</taxon>
        <taxon>Hymenoptera</taxon>
        <taxon>Apocrita</taxon>
        <taxon>Aculeata</taxon>
        <taxon>Apoidea</taxon>
        <taxon>Anthophila</taxon>
        <taxon>Halictidae</taxon>
        <taxon>Rophitinae</taxon>
        <taxon>Dufourea</taxon>
    </lineage>
</organism>
<dbReference type="EMBL" id="KQ434857">
    <property type="protein sequence ID" value="KZC08801.1"/>
    <property type="molecule type" value="Genomic_DNA"/>
</dbReference>
<sequence length="58" mass="6808">MEHRFSTPWLCKKEGKTVERRKQFIIEIMLTIGTTAWIRKSKSTLGVHCDASEEHHQP</sequence>
<accession>A0A154PAD0</accession>
<evidence type="ECO:0000313" key="2">
    <source>
        <dbReference type="Proteomes" id="UP000076502"/>
    </source>
</evidence>
<dbReference type="AlphaFoldDB" id="A0A154PAD0"/>